<feature type="non-terminal residue" evidence="1">
    <location>
        <position position="1"/>
    </location>
</feature>
<dbReference type="AlphaFoldDB" id="J9GYG6"/>
<evidence type="ECO:0000313" key="1">
    <source>
        <dbReference type="EMBL" id="EJX08228.1"/>
    </source>
</evidence>
<proteinExistence type="predicted"/>
<accession>J9GYG6</accession>
<protein>
    <submittedName>
        <fullName evidence="1">Uncharacterized protein</fullName>
    </submittedName>
</protein>
<dbReference type="EMBL" id="AMCI01000673">
    <property type="protein sequence ID" value="EJX08228.1"/>
    <property type="molecule type" value="Genomic_DNA"/>
</dbReference>
<name>J9GYG6_9ZZZZ</name>
<sequence length="33" mass="3781">FYTVVMEFSRSGNCFYTVVIELSRSGKDSDMLV</sequence>
<reference evidence="1" key="1">
    <citation type="journal article" date="2012" name="PLoS ONE">
        <title>Gene sets for utilization of primary and secondary nutrition supplies in the distal gut of endangered iberian lynx.</title>
        <authorList>
            <person name="Alcaide M."/>
            <person name="Messina E."/>
            <person name="Richter M."/>
            <person name="Bargiela R."/>
            <person name="Peplies J."/>
            <person name="Huws S.A."/>
            <person name="Newbold C.J."/>
            <person name="Golyshin P.N."/>
            <person name="Simon M.A."/>
            <person name="Lopez G."/>
            <person name="Yakimov M.M."/>
            <person name="Ferrer M."/>
        </authorList>
    </citation>
    <scope>NUCLEOTIDE SEQUENCE</scope>
</reference>
<gene>
    <name evidence="1" type="ORF">EVA_03662</name>
</gene>
<comment type="caution">
    <text evidence="1">The sequence shown here is derived from an EMBL/GenBank/DDBJ whole genome shotgun (WGS) entry which is preliminary data.</text>
</comment>
<organism evidence="1">
    <name type="scientific">gut metagenome</name>
    <dbReference type="NCBI Taxonomy" id="749906"/>
    <lineage>
        <taxon>unclassified sequences</taxon>
        <taxon>metagenomes</taxon>
        <taxon>organismal metagenomes</taxon>
    </lineage>
</organism>